<evidence type="ECO:0000256" key="4">
    <source>
        <dbReference type="PROSITE-ProRule" id="PRU00433"/>
    </source>
</evidence>
<organism evidence="8 9">
    <name type="scientific">Candidatus Lambdaproteobacteria bacterium RIFOXYD2_FULL_50_16</name>
    <dbReference type="NCBI Taxonomy" id="1817772"/>
    <lineage>
        <taxon>Bacteria</taxon>
        <taxon>Pseudomonadati</taxon>
        <taxon>Pseudomonadota</taxon>
        <taxon>Candidatus Lambdaproteobacteria</taxon>
    </lineage>
</organism>
<dbReference type="Gene3D" id="1.10.760.10">
    <property type="entry name" value="Cytochrome c-like domain"/>
    <property type="match status" value="1"/>
</dbReference>
<proteinExistence type="predicted"/>
<evidence type="ECO:0000256" key="1">
    <source>
        <dbReference type="ARBA" id="ARBA00022617"/>
    </source>
</evidence>
<keyword evidence="1 4" id="KW-0349">Heme</keyword>
<accession>A0A1F6G955</accession>
<keyword evidence="2 4" id="KW-0479">Metal-binding</keyword>
<name>A0A1F6G955_9PROT</name>
<dbReference type="InterPro" id="IPR036909">
    <property type="entry name" value="Cyt_c-like_dom_sf"/>
</dbReference>
<gene>
    <name evidence="8" type="ORF">A2527_05540</name>
</gene>
<dbReference type="Pfam" id="PF09086">
    <property type="entry name" value="DUF1924"/>
    <property type="match status" value="1"/>
</dbReference>
<evidence type="ECO:0000256" key="2">
    <source>
        <dbReference type="ARBA" id="ARBA00022723"/>
    </source>
</evidence>
<dbReference type="GO" id="GO:0046872">
    <property type="term" value="F:metal ion binding"/>
    <property type="evidence" value="ECO:0007669"/>
    <property type="project" value="UniProtKB-KW"/>
</dbReference>
<evidence type="ECO:0000313" key="9">
    <source>
        <dbReference type="Proteomes" id="UP000178449"/>
    </source>
</evidence>
<sequence>MFHRLIILLFFSSFLILPAFADAPRNEELNHYLSELGAKAKKEDPSFKGFDPSRGKEVYFKEHLHSQENEKRSCVTCHTKDPSLPSKHASTGKRIKPLSPIVNRERFTDSKKIEKWFKRNCHWTHERPCTTLEKGDFIEYIFSL</sequence>
<keyword evidence="6" id="KW-0732">Signal</keyword>
<comment type="caution">
    <text evidence="8">The sequence shown here is derived from an EMBL/GenBank/DDBJ whole genome shotgun (WGS) entry which is preliminary data.</text>
</comment>
<evidence type="ECO:0000256" key="5">
    <source>
        <dbReference type="SAM" id="MobiDB-lite"/>
    </source>
</evidence>
<dbReference type="SUPFAM" id="SSF46626">
    <property type="entry name" value="Cytochrome c"/>
    <property type="match status" value="1"/>
</dbReference>
<dbReference type="InterPro" id="IPR009056">
    <property type="entry name" value="Cyt_c-like_dom"/>
</dbReference>
<reference evidence="8 9" key="1">
    <citation type="journal article" date="2016" name="Nat. Commun.">
        <title>Thousands of microbial genomes shed light on interconnected biogeochemical processes in an aquifer system.</title>
        <authorList>
            <person name="Anantharaman K."/>
            <person name="Brown C.T."/>
            <person name="Hug L.A."/>
            <person name="Sharon I."/>
            <person name="Castelle C.J."/>
            <person name="Probst A.J."/>
            <person name="Thomas B.C."/>
            <person name="Singh A."/>
            <person name="Wilkins M.J."/>
            <person name="Karaoz U."/>
            <person name="Brodie E.L."/>
            <person name="Williams K.H."/>
            <person name="Hubbard S.S."/>
            <person name="Banfield J.F."/>
        </authorList>
    </citation>
    <scope>NUCLEOTIDE SEQUENCE [LARGE SCALE GENOMIC DNA]</scope>
</reference>
<protein>
    <recommendedName>
        <fullName evidence="7">Cytochrome c domain-containing protein</fullName>
    </recommendedName>
</protein>
<feature type="region of interest" description="Disordered" evidence="5">
    <location>
        <begin position="76"/>
        <end position="95"/>
    </location>
</feature>
<evidence type="ECO:0000313" key="8">
    <source>
        <dbReference type="EMBL" id="OGG94646.1"/>
    </source>
</evidence>
<dbReference type="AlphaFoldDB" id="A0A1F6G955"/>
<dbReference type="EMBL" id="MFNE01000036">
    <property type="protein sequence ID" value="OGG94646.1"/>
    <property type="molecule type" value="Genomic_DNA"/>
</dbReference>
<keyword evidence="3 4" id="KW-0408">Iron</keyword>
<dbReference type="PROSITE" id="PS51007">
    <property type="entry name" value="CYTC"/>
    <property type="match status" value="1"/>
</dbReference>
<dbReference type="InterPro" id="IPR015170">
    <property type="entry name" value="DUF1924_SHP"/>
</dbReference>
<dbReference type="STRING" id="1817772.A2527_05540"/>
<dbReference type="Proteomes" id="UP000178449">
    <property type="component" value="Unassembled WGS sequence"/>
</dbReference>
<evidence type="ECO:0000259" key="7">
    <source>
        <dbReference type="PROSITE" id="PS51007"/>
    </source>
</evidence>
<dbReference type="GO" id="GO:0009055">
    <property type="term" value="F:electron transfer activity"/>
    <property type="evidence" value="ECO:0007669"/>
    <property type="project" value="InterPro"/>
</dbReference>
<evidence type="ECO:0000256" key="3">
    <source>
        <dbReference type="ARBA" id="ARBA00023004"/>
    </source>
</evidence>
<feature type="chain" id="PRO_5009524549" description="Cytochrome c domain-containing protein" evidence="6">
    <location>
        <begin position="22"/>
        <end position="144"/>
    </location>
</feature>
<feature type="signal peptide" evidence="6">
    <location>
        <begin position="1"/>
        <end position="21"/>
    </location>
</feature>
<feature type="domain" description="Cytochrome c" evidence="7">
    <location>
        <begin position="50"/>
        <end position="144"/>
    </location>
</feature>
<dbReference type="GO" id="GO:0020037">
    <property type="term" value="F:heme binding"/>
    <property type="evidence" value="ECO:0007669"/>
    <property type="project" value="InterPro"/>
</dbReference>
<evidence type="ECO:0000256" key="6">
    <source>
        <dbReference type="SAM" id="SignalP"/>
    </source>
</evidence>